<evidence type="ECO:0000313" key="8">
    <source>
        <dbReference type="EMBL" id="VAX34587.1"/>
    </source>
</evidence>
<feature type="transmembrane region" description="Helical" evidence="6">
    <location>
        <begin position="112"/>
        <end position="132"/>
    </location>
</feature>
<reference evidence="8" key="1">
    <citation type="submission" date="2018-06" db="EMBL/GenBank/DDBJ databases">
        <authorList>
            <person name="Zhirakovskaya E."/>
        </authorList>
    </citation>
    <scope>NUCLEOTIDE SEQUENCE</scope>
</reference>
<organism evidence="8">
    <name type="scientific">hydrothermal vent metagenome</name>
    <dbReference type="NCBI Taxonomy" id="652676"/>
    <lineage>
        <taxon>unclassified sequences</taxon>
        <taxon>metagenomes</taxon>
        <taxon>ecological metagenomes</taxon>
    </lineage>
</organism>
<dbReference type="Pfam" id="PF13727">
    <property type="entry name" value="CoA_binding_3"/>
    <property type="match status" value="1"/>
</dbReference>
<name>A0A3B1DZN1_9ZZZZ</name>
<accession>A0A3B1DZN1</accession>
<keyword evidence="3 6" id="KW-0812">Transmembrane</keyword>
<sequence>MKIRVFNPKMKNRIGVFLLVSSDILTLSAFFYLSAFIRDNIIPLVFHEVPVFEYGIGMYYWIFPIWFFILAYEGAYSKRFAFWDEAKLLSKCTLFASLTIFTVLFIGKQGAAFSRILLLTMSLLSLLLFPLIRTSIKRLLYSFGLMKRKVLILGTGEAGRLALAALRNEPNLGYDVAGFIDEEPNGQRDIDGVRIHRYIDKIDRYIKRGVIHDIVIAKPELDKQRLVRIINAIQHKVENTLYIPDISGIAVLGTELRHFFNEQTIVIEIKNNLARPFNYMAKRLFDYTAGSILFLLLIIPILIISILIRITSKGPAIFMQQRIGRGGRPFMCYKFRTMYQDAEERLKGILETDSKARAEWEEYWKFRNDPRVTGLGNFLRKTSLDELPQIFNVLKGEMSLVGPRPYLPRERDFLKEFAEVILSVPPGITGLWQVSGRSNTSYKYRVSLDAWYVRNWNLWLDIVILIKTIRVVLKKEGAS</sequence>
<dbReference type="AlphaFoldDB" id="A0A3B1DZN1"/>
<dbReference type="Gene3D" id="3.40.50.720">
    <property type="entry name" value="NAD(P)-binding Rossmann-like Domain"/>
    <property type="match status" value="1"/>
</dbReference>
<evidence type="ECO:0000256" key="3">
    <source>
        <dbReference type="ARBA" id="ARBA00022692"/>
    </source>
</evidence>
<dbReference type="InterPro" id="IPR003362">
    <property type="entry name" value="Bact_transf"/>
</dbReference>
<dbReference type="InterPro" id="IPR017475">
    <property type="entry name" value="EPS_sugar_tfrase"/>
</dbReference>
<dbReference type="GO" id="GO:0016780">
    <property type="term" value="F:phosphotransferase activity, for other substituted phosphate groups"/>
    <property type="evidence" value="ECO:0007669"/>
    <property type="project" value="TreeGrafter"/>
</dbReference>
<dbReference type="GO" id="GO:0000271">
    <property type="term" value="P:polysaccharide biosynthetic process"/>
    <property type="evidence" value="ECO:0007669"/>
    <property type="project" value="InterPro"/>
</dbReference>
<keyword evidence="4 6" id="KW-1133">Transmembrane helix</keyword>
<feature type="transmembrane region" description="Helical" evidence="6">
    <location>
        <begin position="88"/>
        <end position="106"/>
    </location>
</feature>
<keyword evidence="5 6" id="KW-0472">Membrane</keyword>
<comment type="subcellular location">
    <subcellularLocation>
        <location evidence="1">Membrane</location>
        <topology evidence="1">Multi-pass membrane protein</topology>
    </subcellularLocation>
</comment>
<feature type="domain" description="Bacterial sugar transferase" evidence="7">
    <location>
        <begin position="282"/>
        <end position="474"/>
    </location>
</feature>
<proteinExistence type="predicted"/>
<evidence type="ECO:0000256" key="6">
    <source>
        <dbReference type="SAM" id="Phobius"/>
    </source>
</evidence>
<protein>
    <submittedName>
        <fullName evidence="8">Undecaprenyl-phosphate glycophosphotransferase</fullName>
    </submittedName>
</protein>
<dbReference type="InterPro" id="IPR017472">
    <property type="entry name" value="Undecaprenyl-P_galact_Ptfrase"/>
</dbReference>
<dbReference type="PANTHER" id="PTHR30576">
    <property type="entry name" value="COLANIC BIOSYNTHESIS UDP-GLUCOSE LIPID CARRIER TRANSFERASE"/>
    <property type="match status" value="1"/>
</dbReference>
<gene>
    <name evidence="8" type="ORF">MNBD_NITROSPIRAE03-821</name>
</gene>
<evidence type="ECO:0000259" key="7">
    <source>
        <dbReference type="Pfam" id="PF02397"/>
    </source>
</evidence>
<dbReference type="Pfam" id="PF02397">
    <property type="entry name" value="Bac_transf"/>
    <property type="match status" value="1"/>
</dbReference>
<dbReference type="NCBIfam" id="TIGR03022">
    <property type="entry name" value="WbaP_sugtrans"/>
    <property type="match status" value="1"/>
</dbReference>
<dbReference type="GO" id="GO:0005886">
    <property type="term" value="C:plasma membrane"/>
    <property type="evidence" value="ECO:0007669"/>
    <property type="project" value="InterPro"/>
</dbReference>
<feature type="transmembrane region" description="Helical" evidence="6">
    <location>
        <begin position="57"/>
        <end position="76"/>
    </location>
</feature>
<evidence type="ECO:0000256" key="4">
    <source>
        <dbReference type="ARBA" id="ARBA00022989"/>
    </source>
</evidence>
<evidence type="ECO:0000256" key="2">
    <source>
        <dbReference type="ARBA" id="ARBA00022679"/>
    </source>
</evidence>
<feature type="transmembrane region" description="Helical" evidence="6">
    <location>
        <begin position="12"/>
        <end position="37"/>
    </location>
</feature>
<dbReference type="NCBIfam" id="TIGR03025">
    <property type="entry name" value="EPS_sugtrans"/>
    <property type="match status" value="1"/>
</dbReference>
<evidence type="ECO:0000256" key="5">
    <source>
        <dbReference type="ARBA" id="ARBA00023136"/>
    </source>
</evidence>
<dbReference type="PANTHER" id="PTHR30576:SF10">
    <property type="entry name" value="SLL5057 PROTEIN"/>
    <property type="match status" value="1"/>
</dbReference>
<evidence type="ECO:0000256" key="1">
    <source>
        <dbReference type="ARBA" id="ARBA00004141"/>
    </source>
</evidence>
<feature type="transmembrane region" description="Helical" evidence="6">
    <location>
        <begin position="284"/>
        <end position="308"/>
    </location>
</feature>
<keyword evidence="2 8" id="KW-0808">Transferase</keyword>
<dbReference type="EMBL" id="UOGI01000356">
    <property type="protein sequence ID" value="VAX34587.1"/>
    <property type="molecule type" value="Genomic_DNA"/>
</dbReference>